<organism evidence="7 8">
    <name type="scientific">Corynebacterium oculi</name>
    <dbReference type="NCBI Taxonomy" id="1544416"/>
    <lineage>
        <taxon>Bacteria</taxon>
        <taxon>Bacillati</taxon>
        <taxon>Actinomycetota</taxon>
        <taxon>Actinomycetes</taxon>
        <taxon>Mycobacteriales</taxon>
        <taxon>Corynebacteriaceae</taxon>
        <taxon>Corynebacterium</taxon>
    </lineage>
</organism>
<evidence type="ECO:0000256" key="2">
    <source>
        <dbReference type="ARBA" id="ARBA00022741"/>
    </source>
</evidence>
<dbReference type="PANTHER" id="PTHR12835">
    <property type="entry name" value="BIOTIN PROTEIN LIGASE"/>
    <property type="match status" value="1"/>
</dbReference>
<dbReference type="PROSITE" id="PS51733">
    <property type="entry name" value="BPL_LPL_CATALYTIC"/>
    <property type="match status" value="1"/>
</dbReference>
<accession>A0A0Q0U8Y4</accession>
<evidence type="ECO:0000256" key="3">
    <source>
        <dbReference type="ARBA" id="ARBA00022840"/>
    </source>
</evidence>
<dbReference type="PATRIC" id="fig|1544416.3.peg.961"/>
<reference evidence="7 8" key="1">
    <citation type="submission" date="2015-10" db="EMBL/GenBank/DDBJ databases">
        <title>Corynebacteirum lowii and Corynebacterium oculi species nova, derived from human clinical disease and and emended description of Corynebacterium mastiditis.</title>
        <authorList>
            <person name="Bernard K."/>
            <person name="Pacheco A.L."/>
            <person name="Mcdougall C."/>
            <person name="Burtx T."/>
            <person name="Weibe D."/>
            <person name="Tyler S."/>
            <person name="Olson A.B."/>
            <person name="Cnockaert M."/>
            <person name="Eguchi H."/>
            <person name="Kuwahara T."/>
            <person name="Nakayama-Imaohji H."/>
            <person name="Boudewijins M."/>
            <person name="Van Hoecke F."/>
            <person name="Bernier A.-M."/>
            <person name="Vandamme P."/>
        </authorList>
    </citation>
    <scope>NUCLEOTIDE SEQUENCE [LARGE SCALE GENOMIC DNA]</scope>
    <source>
        <strain evidence="7 8">NML 130210</strain>
    </source>
</reference>
<name>A0A0Q0U8Y4_9CORY</name>
<evidence type="ECO:0000313" key="8">
    <source>
        <dbReference type="Proteomes" id="UP000050517"/>
    </source>
</evidence>
<dbReference type="EC" id="6.3.4.15" evidence="5"/>
<dbReference type="InterPro" id="IPR008988">
    <property type="entry name" value="Transcriptional_repressor_C"/>
</dbReference>
<evidence type="ECO:0000313" key="7">
    <source>
        <dbReference type="EMBL" id="KQB84160.1"/>
    </source>
</evidence>
<evidence type="ECO:0000256" key="1">
    <source>
        <dbReference type="ARBA" id="ARBA00022598"/>
    </source>
</evidence>
<dbReference type="InterPro" id="IPR004408">
    <property type="entry name" value="Biotin_CoA_COase_ligase"/>
</dbReference>
<dbReference type="InterPro" id="IPR004143">
    <property type="entry name" value="BPL_LPL_catalytic"/>
</dbReference>
<dbReference type="Pfam" id="PF03099">
    <property type="entry name" value="BPL_LplA_LipB"/>
    <property type="match status" value="1"/>
</dbReference>
<evidence type="ECO:0000256" key="5">
    <source>
        <dbReference type="ARBA" id="ARBA00024227"/>
    </source>
</evidence>
<keyword evidence="1 7" id="KW-0436">Ligase</keyword>
<keyword evidence="3" id="KW-0067">ATP-binding</keyword>
<proteinExistence type="predicted"/>
<dbReference type="Gene3D" id="3.30.930.10">
    <property type="entry name" value="Bira Bifunctional Protein, Domain 2"/>
    <property type="match status" value="1"/>
</dbReference>
<dbReference type="NCBIfam" id="TIGR00121">
    <property type="entry name" value="birA_ligase"/>
    <property type="match status" value="1"/>
</dbReference>
<dbReference type="GO" id="GO:0005737">
    <property type="term" value="C:cytoplasm"/>
    <property type="evidence" value="ECO:0007669"/>
    <property type="project" value="TreeGrafter"/>
</dbReference>
<dbReference type="InterPro" id="IPR003142">
    <property type="entry name" value="BPL_C"/>
</dbReference>
<dbReference type="Gene3D" id="2.30.30.100">
    <property type="match status" value="1"/>
</dbReference>
<dbReference type="SUPFAM" id="SSF55681">
    <property type="entry name" value="Class II aaRS and biotin synthetases"/>
    <property type="match status" value="1"/>
</dbReference>
<comment type="caution">
    <text evidence="7">The sequence shown here is derived from an EMBL/GenBank/DDBJ whole genome shotgun (WGS) entry which is preliminary data.</text>
</comment>
<dbReference type="GO" id="GO:0005524">
    <property type="term" value="F:ATP binding"/>
    <property type="evidence" value="ECO:0007669"/>
    <property type="project" value="UniProtKB-KW"/>
</dbReference>
<dbReference type="STRING" id="1544416.Cocul_00957"/>
<keyword evidence="4" id="KW-0092">Biotin</keyword>
<sequence length="255" mass="27796">MVVGMEETVLRERLGERAGIYPRLRVVAQTGSTNADLLAQPDAPDHAALIARHQTAGRGRLHRHWEGTPDKQLALSVLYRPEKRLVERLGLLPLAVGLAVVDTVPRAELKWPNDVLIEGRKVCGILVEAADLDSDPRVVVGCGINLSLSREELPVAHATSLTLEGIAHDPADVAAGLLDALERRVQQWRCADPTLLGDYRARCTTLGAEVRVERWEEIIEGTAVDVTATGALLVETSRGRQEFSAGDVTHLRRAV</sequence>
<gene>
    <name evidence="7" type="primary">birA</name>
    <name evidence="7" type="ORF">Cocul_00957</name>
</gene>
<dbReference type="InterPro" id="IPR045864">
    <property type="entry name" value="aa-tRNA-synth_II/BPL/LPL"/>
</dbReference>
<evidence type="ECO:0000256" key="4">
    <source>
        <dbReference type="ARBA" id="ARBA00023267"/>
    </source>
</evidence>
<dbReference type="PANTHER" id="PTHR12835:SF5">
    <property type="entry name" value="BIOTIN--PROTEIN LIGASE"/>
    <property type="match status" value="1"/>
</dbReference>
<dbReference type="SUPFAM" id="SSF50037">
    <property type="entry name" value="C-terminal domain of transcriptional repressors"/>
    <property type="match status" value="1"/>
</dbReference>
<dbReference type="Proteomes" id="UP000050517">
    <property type="component" value="Unassembled WGS sequence"/>
</dbReference>
<feature type="domain" description="BPL/LPL catalytic" evidence="6">
    <location>
        <begin position="14"/>
        <end position="189"/>
    </location>
</feature>
<keyword evidence="2" id="KW-0547">Nucleotide-binding</keyword>
<dbReference type="GO" id="GO:0004077">
    <property type="term" value="F:biotin--[biotin carboxyl-carrier protein] ligase activity"/>
    <property type="evidence" value="ECO:0007669"/>
    <property type="project" value="UniProtKB-EC"/>
</dbReference>
<keyword evidence="8" id="KW-1185">Reference proteome</keyword>
<dbReference type="AlphaFoldDB" id="A0A0Q0U8Y4"/>
<dbReference type="Pfam" id="PF02237">
    <property type="entry name" value="BPL_C"/>
    <property type="match status" value="1"/>
</dbReference>
<protein>
    <recommendedName>
        <fullName evidence="5">biotin--[biotin carboxyl-carrier protein] ligase</fullName>
        <ecNumber evidence="5">6.3.4.15</ecNumber>
    </recommendedName>
</protein>
<dbReference type="CDD" id="cd16442">
    <property type="entry name" value="BPL"/>
    <property type="match status" value="1"/>
</dbReference>
<evidence type="ECO:0000259" key="6">
    <source>
        <dbReference type="PROSITE" id="PS51733"/>
    </source>
</evidence>
<dbReference type="EMBL" id="LKST01000002">
    <property type="protein sequence ID" value="KQB84160.1"/>
    <property type="molecule type" value="Genomic_DNA"/>
</dbReference>